<dbReference type="GO" id="GO:0016614">
    <property type="term" value="F:oxidoreductase activity, acting on CH-OH group of donors"/>
    <property type="evidence" value="ECO:0007669"/>
    <property type="project" value="UniProtKB-ARBA"/>
</dbReference>
<dbReference type="Pfam" id="PF13561">
    <property type="entry name" value="adh_short_C2"/>
    <property type="match status" value="1"/>
</dbReference>
<sequence length="283" mass="29714">MATTPQQVIEPLPLQNRVAIITGSSRGIGREIAIHLSSLGARIVINHSSSNSLSADSLAADINATSPLPRATVIGADISDQSQVQSLFDSAERFFNSPIHILINCAGVIDDTYPSIANTSIESFDRVFGVNARGAFLCAREAANRLKRGGGGRIILFSSSQVAALRPGFAAYTAAKAAVETMTKILAKELKGTGITANCVAPGPIATEMFFGGRTEEQVQKIIDESPLGRLGETKDVAPLVGFLASDAGEWVNGQIIRINGDDMADGATFAVVDLSKTFALPL</sequence>
<evidence type="ECO:0000313" key="5">
    <source>
        <dbReference type="EnsemblPlants" id="KEH42381"/>
    </source>
</evidence>
<dbReference type="Gene3D" id="3.40.50.720">
    <property type="entry name" value="NAD(P)-binding Rossmann-like Domain"/>
    <property type="match status" value="1"/>
</dbReference>
<dbReference type="InterPro" id="IPR020904">
    <property type="entry name" value="Sc_DH/Rdtase_CS"/>
</dbReference>
<feature type="domain" description="Ketoreductase" evidence="3">
    <location>
        <begin position="17"/>
        <end position="203"/>
    </location>
</feature>
<evidence type="ECO:0000313" key="6">
    <source>
        <dbReference type="Proteomes" id="UP000002051"/>
    </source>
</evidence>
<dbReference type="InterPro" id="IPR002347">
    <property type="entry name" value="SDR_fam"/>
</dbReference>
<keyword evidence="2" id="KW-0560">Oxidoreductase</keyword>
<organism evidence="4 6">
    <name type="scientific">Medicago truncatula</name>
    <name type="common">Barrel medic</name>
    <name type="synonym">Medicago tribuloides</name>
    <dbReference type="NCBI Taxonomy" id="3880"/>
    <lineage>
        <taxon>Eukaryota</taxon>
        <taxon>Viridiplantae</taxon>
        <taxon>Streptophyta</taxon>
        <taxon>Embryophyta</taxon>
        <taxon>Tracheophyta</taxon>
        <taxon>Spermatophyta</taxon>
        <taxon>Magnoliopsida</taxon>
        <taxon>eudicotyledons</taxon>
        <taxon>Gunneridae</taxon>
        <taxon>Pentapetalae</taxon>
        <taxon>rosids</taxon>
        <taxon>fabids</taxon>
        <taxon>Fabales</taxon>
        <taxon>Fabaceae</taxon>
        <taxon>Papilionoideae</taxon>
        <taxon>50 kb inversion clade</taxon>
        <taxon>NPAAA clade</taxon>
        <taxon>Hologalegina</taxon>
        <taxon>IRL clade</taxon>
        <taxon>Trifolieae</taxon>
        <taxon>Medicago</taxon>
    </lineage>
</organism>
<evidence type="ECO:0000256" key="2">
    <source>
        <dbReference type="ARBA" id="ARBA00023002"/>
    </source>
</evidence>
<dbReference type="EnsemblPlants" id="KEH42381">
    <property type="protein sequence ID" value="KEH42381"/>
    <property type="gene ID" value="MTR_1g068955"/>
</dbReference>
<accession>G7ZZK9</accession>
<dbReference type="PROSITE" id="PS00061">
    <property type="entry name" value="ADH_SHORT"/>
    <property type="match status" value="1"/>
</dbReference>
<dbReference type="PANTHER" id="PTHR48107">
    <property type="entry name" value="NADPH-DEPENDENT ALDEHYDE REDUCTASE-LIKE PROTEIN, CHLOROPLASTIC-RELATED"/>
    <property type="match status" value="1"/>
</dbReference>
<proteinExistence type="inferred from homology"/>
<name>G7ZZK9_MEDTR</name>
<reference evidence="4 6" key="1">
    <citation type="journal article" date="2011" name="Nature">
        <title>The Medicago genome provides insight into the evolution of rhizobial symbioses.</title>
        <authorList>
            <person name="Young N.D."/>
            <person name="Debelle F."/>
            <person name="Oldroyd G.E."/>
            <person name="Geurts R."/>
            <person name="Cannon S.B."/>
            <person name="Udvardi M.K."/>
            <person name="Benedito V.A."/>
            <person name="Mayer K.F."/>
            <person name="Gouzy J."/>
            <person name="Schoof H."/>
            <person name="Van de Peer Y."/>
            <person name="Proost S."/>
            <person name="Cook D.R."/>
            <person name="Meyers B.C."/>
            <person name="Spannagl M."/>
            <person name="Cheung F."/>
            <person name="De Mita S."/>
            <person name="Krishnakumar V."/>
            <person name="Gundlach H."/>
            <person name="Zhou S."/>
            <person name="Mudge J."/>
            <person name="Bharti A.K."/>
            <person name="Murray J.D."/>
            <person name="Naoumkina M.A."/>
            <person name="Rosen B."/>
            <person name="Silverstein K.A."/>
            <person name="Tang H."/>
            <person name="Rombauts S."/>
            <person name="Zhao P.X."/>
            <person name="Zhou P."/>
            <person name="Barbe V."/>
            <person name="Bardou P."/>
            <person name="Bechner M."/>
            <person name="Bellec A."/>
            <person name="Berger A."/>
            <person name="Berges H."/>
            <person name="Bidwell S."/>
            <person name="Bisseling T."/>
            <person name="Choisne N."/>
            <person name="Couloux A."/>
            <person name="Denny R."/>
            <person name="Deshpande S."/>
            <person name="Dai X."/>
            <person name="Doyle J.J."/>
            <person name="Dudez A.M."/>
            <person name="Farmer A.D."/>
            <person name="Fouteau S."/>
            <person name="Franken C."/>
            <person name="Gibelin C."/>
            <person name="Gish J."/>
            <person name="Goldstein S."/>
            <person name="Gonzalez A.J."/>
            <person name="Green P.J."/>
            <person name="Hallab A."/>
            <person name="Hartog M."/>
            <person name="Hua A."/>
            <person name="Humphray S.J."/>
            <person name="Jeong D.H."/>
            <person name="Jing Y."/>
            <person name="Jocker A."/>
            <person name="Kenton S.M."/>
            <person name="Kim D.J."/>
            <person name="Klee K."/>
            <person name="Lai H."/>
            <person name="Lang C."/>
            <person name="Lin S."/>
            <person name="Macmil S.L."/>
            <person name="Magdelenat G."/>
            <person name="Matthews L."/>
            <person name="McCorrison J."/>
            <person name="Monaghan E.L."/>
            <person name="Mun J.H."/>
            <person name="Najar F.Z."/>
            <person name="Nicholson C."/>
            <person name="Noirot C."/>
            <person name="O'Bleness M."/>
            <person name="Paule C.R."/>
            <person name="Poulain J."/>
            <person name="Prion F."/>
            <person name="Qin B."/>
            <person name="Qu C."/>
            <person name="Retzel E.F."/>
            <person name="Riddle C."/>
            <person name="Sallet E."/>
            <person name="Samain S."/>
            <person name="Samson N."/>
            <person name="Sanders I."/>
            <person name="Saurat O."/>
            <person name="Scarpelli C."/>
            <person name="Schiex T."/>
            <person name="Segurens B."/>
            <person name="Severin A.J."/>
            <person name="Sherrier D.J."/>
            <person name="Shi R."/>
            <person name="Sims S."/>
            <person name="Singer S.R."/>
            <person name="Sinharoy S."/>
            <person name="Sterck L."/>
            <person name="Viollet A."/>
            <person name="Wang B.B."/>
            <person name="Wang K."/>
            <person name="Wang M."/>
            <person name="Wang X."/>
            <person name="Warfsmann J."/>
            <person name="Weissenbach J."/>
            <person name="White D.D."/>
            <person name="White J.D."/>
            <person name="Wiley G.B."/>
            <person name="Wincker P."/>
            <person name="Xing Y."/>
            <person name="Yang L."/>
            <person name="Yao Z."/>
            <person name="Ying F."/>
            <person name="Zhai J."/>
            <person name="Zhou L."/>
            <person name="Zuber A."/>
            <person name="Denarie J."/>
            <person name="Dixon R.A."/>
            <person name="May G.D."/>
            <person name="Schwartz D.C."/>
            <person name="Rogers J."/>
            <person name="Quetier F."/>
            <person name="Town C.D."/>
            <person name="Roe B.A."/>
        </authorList>
    </citation>
    <scope>NUCLEOTIDE SEQUENCE [LARGE SCALE GENOMIC DNA]</scope>
    <source>
        <strain evidence="4">A17</strain>
        <strain evidence="5 6">cv. Jemalong A17</strain>
    </source>
</reference>
<protein>
    <submittedName>
        <fullName evidence="4">Enoyl-(Acyl carrier) reductase</fullName>
    </submittedName>
</protein>
<dbReference type="OMA" id="KEWAQYG"/>
<dbReference type="eggNOG" id="KOG0725">
    <property type="taxonomic scope" value="Eukaryota"/>
</dbReference>
<dbReference type="AlphaFoldDB" id="G7ZZK9"/>
<keyword evidence="6" id="KW-1185">Reference proteome</keyword>
<dbReference type="PRINTS" id="PR00081">
    <property type="entry name" value="GDHRDH"/>
</dbReference>
<dbReference type="FunFam" id="3.40.50.720:FF:000084">
    <property type="entry name" value="Short-chain dehydrogenase reductase"/>
    <property type="match status" value="1"/>
</dbReference>
<evidence type="ECO:0000313" key="4">
    <source>
        <dbReference type="EMBL" id="KEH42381.1"/>
    </source>
</evidence>
<dbReference type="HOGENOM" id="CLU_010194_1_3_1"/>
<reference evidence="4 6" key="2">
    <citation type="journal article" date="2014" name="BMC Genomics">
        <title>An improved genome release (version Mt4.0) for the model legume Medicago truncatula.</title>
        <authorList>
            <person name="Tang H."/>
            <person name="Krishnakumar V."/>
            <person name="Bidwell S."/>
            <person name="Rosen B."/>
            <person name="Chan A."/>
            <person name="Zhou S."/>
            <person name="Gentzbittel L."/>
            <person name="Childs K.L."/>
            <person name="Yandell M."/>
            <person name="Gundlach H."/>
            <person name="Mayer K.F."/>
            <person name="Schwartz D.C."/>
            <person name="Town C.D."/>
        </authorList>
    </citation>
    <scope>GENOME REANNOTATION</scope>
    <source>
        <strain evidence="4">A17</strain>
        <strain evidence="5 6">cv. Jemalong A17</strain>
    </source>
</reference>
<dbReference type="SMART" id="SM00822">
    <property type="entry name" value="PKS_KR"/>
    <property type="match status" value="1"/>
</dbReference>
<dbReference type="PaxDb" id="3880-AES84647"/>
<dbReference type="Proteomes" id="UP000002051">
    <property type="component" value="Unassembled WGS sequence"/>
</dbReference>
<evidence type="ECO:0000256" key="1">
    <source>
        <dbReference type="ARBA" id="ARBA00006484"/>
    </source>
</evidence>
<comment type="similarity">
    <text evidence="1">Belongs to the short-chain dehydrogenases/reductases (SDR) family.</text>
</comment>
<dbReference type="SUPFAM" id="SSF51735">
    <property type="entry name" value="NAD(P)-binding Rossmann-fold domains"/>
    <property type="match status" value="1"/>
</dbReference>
<dbReference type="EMBL" id="CM001217">
    <property type="protein sequence ID" value="KEH42381.1"/>
    <property type="molecule type" value="Genomic_DNA"/>
</dbReference>
<dbReference type="STRING" id="3880.G7ZZK9"/>
<dbReference type="InterPro" id="IPR036291">
    <property type="entry name" value="NAD(P)-bd_dom_sf"/>
</dbReference>
<gene>
    <name evidence="4" type="ordered locus">MTR_1g068955</name>
</gene>
<reference evidence="5" key="3">
    <citation type="submission" date="2015-04" db="UniProtKB">
        <authorList>
            <consortium name="EnsemblPlants"/>
        </authorList>
    </citation>
    <scope>IDENTIFICATION</scope>
    <source>
        <strain evidence="5">cv. Jemalong A17</strain>
    </source>
</reference>
<dbReference type="PRINTS" id="PR00080">
    <property type="entry name" value="SDRFAMILY"/>
</dbReference>
<dbReference type="InterPro" id="IPR057326">
    <property type="entry name" value="KR_dom"/>
</dbReference>
<dbReference type="PANTHER" id="PTHR48107:SF29">
    <property type="entry name" value="ENOYL-(ACYL CARRIER) REDUCTASE"/>
    <property type="match status" value="1"/>
</dbReference>
<evidence type="ECO:0000259" key="3">
    <source>
        <dbReference type="SMART" id="SM00822"/>
    </source>
</evidence>